<sequence>MSSSRSAYFNKLLENISKDADNQGKPDYDYVVGTITAIKAQEELHALGVNAALQAAGRPTVAPCKYLIPDLSFVEAITLANTFTDVVLGVLPQAQTVFAADGAKELPYVNLFGSVIAQEAEQNGVFRSVQRKIASSAPFKTTEGPTFAFSFLKSFIAPGCPVVDLVGKYVPSYAPLTVAPKGAAPGASDNNGLYFSVPGKVTAAEHQIYYITGQNVPISDDLYEVVYSNRVTTFRAKFPFASGGFTKGLTIAALVKKGTYTTIADVAANTLYGPGIIEVQ</sequence>
<evidence type="ECO:0000313" key="1">
    <source>
        <dbReference type="EMBL" id="KAB8766461.1"/>
    </source>
</evidence>
<protein>
    <submittedName>
        <fullName evidence="1">Uncharacterized protein</fullName>
    </submittedName>
</protein>
<reference evidence="1 2" key="1">
    <citation type="submission" date="2019-06" db="EMBL/GenBank/DDBJ databases">
        <title>A chromosomal-level reference genome of Carpinus fangiana (Coryloideae, Betulaceae).</title>
        <authorList>
            <person name="Yang X."/>
            <person name="Wang Z."/>
            <person name="Zhang L."/>
            <person name="Hao G."/>
            <person name="Liu J."/>
            <person name="Yang Y."/>
        </authorList>
    </citation>
    <scope>NUCLEOTIDE SEQUENCE [LARGE SCALE GENOMIC DNA]</scope>
    <source>
        <strain evidence="1">Cfa_2016G</strain>
        <tissue evidence="1">Leaf</tissue>
    </source>
</reference>
<comment type="caution">
    <text evidence="1">The sequence shown here is derived from an EMBL/GenBank/DDBJ whole genome shotgun (WGS) entry which is preliminary data.</text>
</comment>
<dbReference type="EMBL" id="VIBQ01000101">
    <property type="protein sequence ID" value="KAB8766461.1"/>
    <property type="molecule type" value="Genomic_DNA"/>
</dbReference>
<gene>
    <name evidence="1" type="ORF">FH972_026621</name>
</gene>
<dbReference type="OrthoDB" id="5293813at2759"/>
<organism evidence="1 2">
    <name type="scientific">Carpinus fangiana</name>
    <dbReference type="NCBI Taxonomy" id="176857"/>
    <lineage>
        <taxon>Eukaryota</taxon>
        <taxon>Viridiplantae</taxon>
        <taxon>Streptophyta</taxon>
        <taxon>Embryophyta</taxon>
        <taxon>Tracheophyta</taxon>
        <taxon>Spermatophyta</taxon>
        <taxon>Magnoliopsida</taxon>
        <taxon>eudicotyledons</taxon>
        <taxon>Gunneridae</taxon>
        <taxon>Pentapetalae</taxon>
        <taxon>rosids</taxon>
        <taxon>fabids</taxon>
        <taxon>Fagales</taxon>
        <taxon>Betulaceae</taxon>
        <taxon>Carpinus</taxon>
    </lineage>
</organism>
<evidence type="ECO:0000313" key="2">
    <source>
        <dbReference type="Proteomes" id="UP000327013"/>
    </source>
</evidence>
<proteinExistence type="predicted"/>
<keyword evidence="2" id="KW-1185">Reference proteome</keyword>
<dbReference type="Proteomes" id="UP000327013">
    <property type="component" value="Unassembled WGS sequence"/>
</dbReference>
<accession>A0A5N6L4I6</accession>
<dbReference type="AlphaFoldDB" id="A0A5N6L4I6"/>
<name>A0A5N6L4I6_9ROSI</name>